<organism evidence="3 4">
    <name type="scientific">Reyranella humidisoli</name>
    <dbReference type="NCBI Taxonomy" id="2849149"/>
    <lineage>
        <taxon>Bacteria</taxon>
        <taxon>Pseudomonadati</taxon>
        <taxon>Pseudomonadota</taxon>
        <taxon>Alphaproteobacteria</taxon>
        <taxon>Hyphomicrobiales</taxon>
        <taxon>Reyranellaceae</taxon>
        <taxon>Reyranella</taxon>
    </lineage>
</organism>
<dbReference type="PROSITE" id="PS50006">
    <property type="entry name" value="FHA_DOMAIN"/>
    <property type="match status" value="1"/>
</dbReference>
<feature type="domain" description="FHA" evidence="2">
    <location>
        <begin position="126"/>
        <end position="189"/>
    </location>
</feature>
<dbReference type="InterPro" id="IPR000253">
    <property type="entry name" value="FHA_dom"/>
</dbReference>
<keyword evidence="1" id="KW-0812">Transmembrane</keyword>
<protein>
    <submittedName>
        <fullName evidence="3">FHA domain-containing protein</fullName>
    </submittedName>
</protein>
<gene>
    <name evidence="3" type="ORF">KQ910_07165</name>
</gene>
<dbReference type="Pfam" id="PF00498">
    <property type="entry name" value="FHA"/>
    <property type="match status" value="1"/>
</dbReference>
<accession>A0ABS6IG14</accession>
<sequence>MFGVEIAALTGLFGLTGAFALIGTILAAWMAWRIVEKAGLPGWTGLGAILVTLTGIGTIVPLILLWVFAFMRWPRDEPAGASGGGFTAPHRPAPATGPVALGGPSMALPDARGWRLAGALANGGTVSLGIDGTSGSYTLTGAPAGASTDLSVPDPSVGQPHARLLVSGRRLGLEDLGSPGGTFIDGARLLPEHGPRDISAVRSVRLGSVELVLTRA</sequence>
<dbReference type="CDD" id="cd00060">
    <property type="entry name" value="FHA"/>
    <property type="match status" value="1"/>
</dbReference>
<name>A0ABS6IG14_9HYPH</name>
<proteinExistence type="predicted"/>
<feature type="transmembrane region" description="Helical" evidence="1">
    <location>
        <begin position="44"/>
        <end position="68"/>
    </location>
</feature>
<comment type="caution">
    <text evidence="3">The sequence shown here is derived from an EMBL/GenBank/DDBJ whole genome shotgun (WGS) entry which is preliminary data.</text>
</comment>
<evidence type="ECO:0000313" key="4">
    <source>
        <dbReference type="Proteomes" id="UP000727907"/>
    </source>
</evidence>
<keyword evidence="1" id="KW-1133">Transmembrane helix</keyword>
<evidence type="ECO:0000259" key="2">
    <source>
        <dbReference type="PROSITE" id="PS50006"/>
    </source>
</evidence>
<dbReference type="RefSeq" id="WP_216957778.1">
    <property type="nucleotide sequence ID" value="NZ_JAHOPB010000001.1"/>
</dbReference>
<evidence type="ECO:0000256" key="1">
    <source>
        <dbReference type="SAM" id="Phobius"/>
    </source>
</evidence>
<dbReference type="EMBL" id="JAHOPB010000001">
    <property type="protein sequence ID" value="MBU8873537.1"/>
    <property type="molecule type" value="Genomic_DNA"/>
</dbReference>
<feature type="transmembrane region" description="Helical" evidence="1">
    <location>
        <begin position="12"/>
        <end position="32"/>
    </location>
</feature>
<keyword evidence="1" id="KW-0472">Membrane</keyword>
<dbReference type="Proteomes" id="UP000727907">
    <property type="component" value="Unassembled WGS sequence"/>
</dbReference>
<evidence type="ECO:0000313" key="3">
    <source>
        <dbReference type="EMBL" id="MBU8873537.1"/>
    </source>
</evidence>
<reference evidence="3 4" key="1">
    <citation type="submission" date="2021-06" db="EMBL/GenBank/DDBJ databases">
        <authorList>
            <person name="Lee D.H."/>
        </authorList>
    </citation>
    <scope>NUCLEOTIDE SEQUENCE [LARGE SCALE GENOMIC DNA]</scope>
    <source>
        <strain evidence="3 4">MMS21-HV4-11</strain>
    </source>
</reference>
<keyword evidence="4" id="KW-1185">Reference proteome</keyword>